<feature type="binding site" evidence="4">
    <location>
        <begin position="85"/>
        <end position="86"/>
    </location>
    <ligand>
        <name>substrate</name>
    </ligand>
</feature>
<dbReference type="InterPro" id="IPR004550">
    <property type="entry name" value="AsnASE_II"/>
</dbReference>
<dbReference type="InterPro" id="IPR037152">
    <property type="entry name" value="L-asparaginase_N_sf"/>
</dbReference>
<dbReference type="SFLD" id="SFLDS00057">
    <property type="entry name" value="Glutaminase/Asparaginase"/>
    <property type="match status" value="1"/>
</dbReference>
<accession>A0A147H034</accession>
<proteinExistence type="inferred from homology"/>
<comment type="similarity">
    <text evidence="1">Belongs to the asparaginase 1 family.</text>
</comment>
<dbReference type="SUPFAM" id="SSF53774">
    <property type="entry name" value="Glutaminase/Asparaginase"/>
    <property type="match status" value="1"/>
</dbReference>
<dbReference type="AlphaFoldDB" id="A0A147H034"/>
<feature type="domain" description="Asparaginase/glutaminase C-terminal" evidence="7">
    <location>
        <begin position="210"/>
        <end position="302"/>
    </location>
</feature>
<comment type="caution">
    <text evidence="8">The sequence shown here is derived from an EMBL/GenBank/DDBJ whole genome shotgun (WGS) entry which is preliminary data.</text>
</comment>
<evidence type="ECO:0000256" key="4">
    <source>
        <dbReference type="PIRSR" id="PIRSR001220-2"/>
    </source>
</evidence>
<dbReference type="Pfam" id="PF00710">
    <property type="entry name" value="Asparaginase"/>
    <property type="match status" value="1"/>
</dbReference>
<dbReference type="PRINTS" id="PR00139">
    <property type="entry name" value="ASNGLNASE"/>
</dbReference>
<evidence type="ECO:0000256" key="5">
    <source>
        <dbReference type="PROSITE-ProRule" id="PRU10100"/>
    </source>
</evidence>
<keyword evidence="9" id="KW-1185">Reference proteome</keyword>
<dbReference type="Pfam" id="PF17763">
    <property type="entry name" value="Asparaginase_C"/>
    <property type="match status" value="1"/>
</dbReference>
<dbReference type="CDD" id="cd08964">
    <property type="entry name" value="L-asparaginase_II"/>
    <property type="match status" value="1"/>
</dbReference>
<dbReference type="PROSITE" id="PS00917">
    <property type="entry name" value="ASN_GLN_ASE_2"/>
    <property type="match status" value="1"/>
</dbReference>
<dbReference type="InterPro" id="IPR036152">
    <property type="entry name" value="Asp/glu_Ase-like_sf"/>
</dbReference>
<organism evidence="8 9">
    <name type="scientific">Pseudacidovorax intermedius</name>
    <dbReference type="NCBI Taxonomy" id="433924"/>
    <lineage>
        <taxon>Bacteria</taxon>
        <taxon>Pseudomonadati</taxon>
        <taxon>Pseudomonadota</taxon>
        <taxon>Betaproteobacteria</taxon>
        <taxon>Burkholderiales</taxon>
        <taxon>Comamonadaceae</taxon>
        <taxon>Pseudacidovorax</taxon>
    </lineage>
</organism>
<evidence type="ECO:0000259" key="6">
    <source>
        <dbReference type="Pfam" id="PF00710"/>
    </source>
</evidence>
<dbReference type="InterPro" id="IPR006034">
    <property type="entry name" value="Asparaginase/glutaminase-like"/>
</dbReference>
<evidence type="ECO:0000313" key="9">
    <source>
        <dbReference type="Proteomes" id="UP000072741"/>
    </source>
</evidence>
<dbReference type="PIRSF" id="PIRSF500176">
    <property type="entry name" value="L_ASNase"/>
    <property type="match status" value="1"/>
</dbReference>
<dbReference type="OrthoDB" id="9788068at2"/>
<feature type="active site" evidence="5">
    <location>
        <position position="85"/>
    </location>
</feature>
<evidence type="ECO:0000313" key="8">
    <source>
        <dbReference type="EMBL" id="KTT23264.1"/>
    </source>
</evidence>
<dbReference type="Gene3D" id="3.40.50.40">
    <property type="match status" value="1"/>
</dbReference>
<dbReference type="Proteomes" id="UP000072741">
    <property type="component" value="Unassembled WGS sequence"/>
</dbReference>
<dbReference type="EMBL" id="LDSL01000051">
    <property type="protein sequence ID" value="KTT23264.1"/>
    <property type="molecule type" value="Genomic_DNA"/>
</dbReference>
<dbReference type="InterPro" id="IPR027475">
    <property type="entry name" value="Asparaginase/glutaminase_AS2"/>
</dbReference>
<dbReference type="InterPro" id="IPR040919">
    <property type="entry name" value="Asparaginase_C"/>
</dbReference>
<dbReference type="PROSITE" id="PS51732">
    <property type="entry name" value="ASN_GLN_ASE_3"/>
    <property type="match status" value="1"/>
</dbReference>
<evidence type="ECO:0000256" key="1">
    <source>
        <dbReference type="ARBA" id="ARBA00010518"/>
    </source>
</evidence>
<name>A0A147H034_9BURK</name>
<dbReference type="PATRIC" id="fig|433924.3.peg.3601"/>
<protein>
    <submittedName>
        <fullName evidence="8">Asparaginase</fullName>
    </submittedName>
</protein>
<feature type="domain" description="L-asparaginase N-terminal" evidence="6">
    <location>
        <begin position="2"/>
        <end position="186"/>
    </location>
</feature>
<feature type="binding site" evidence="4">
    <location>
        <position position="52"/>
    </location>
    <ligand>
        <name>substrate</name>
    </ligand>
</feature>
<dbReference type="PIRSF" id="PIRSF001220">
    <property type="entry name" value="L-ASNase_gatD"/>
    <property type="match status" value="1"/>
</dbReference>
<dbReference type="Gene3D" id="3.40.50.1170">
    <property type="entry name" value="L-asparaginase, N-terminal domain"/>
    <property type="match status" value="1"/>
</dbReference>
<gene>
    <name evidence="8" type="ORF">NS331_08100</name>
</gene>
<evidence type="ECO:0000259" key="7">
    <source>
        <dbReference type="Pfam" id="PF17763"/>
    </source>
</evidence>
<dbReference type="GO" id="GO:0006528">
    <property type="term" value="P:asparagine metabolic process"/>
    <property type="evidence" value="ECO:0007669"/>
    <property type="project" value="InterPro"/>
</dbReference>
<dbReference type="PANTHER" id="PTHR11707:SF28">
    <property type="entry name" value="60 KDA LYSOPHOSPHOLIPASE"/>
    <property type="match status" value="1"/>
</dbReference>
<feature type="active site" description="O-isoaspartyl threonine intermediate" evidence="3">
    <location>
        <position position="6"/>
    </location>
</feature>
<dbReference type="RefSeq" id="WP_058641577.1">
    <property type="nucleotide sequence ID" value="NZ_LDSL01000051.1"/>
</dbReference>
<sequence>MGTGGTIAGKAASAGDNLGYVAGQVEVGALLAGVPAPAGLTLVAEQVCNIDSKDMSHAHWHALALRCQHWLDDPSVRGIVVTHGTDTLEETAFFLAQVLQADKPVVLTCAMRPATSAAPDGPQNLQDALAVAAARDARGVLAVCAGTVHLARAVRKVHTYRLDAFSSGEGGPLGYVEEGRVRLTRPWATVPWIPRLRVRALPAADRWPSVQIVACHAGADAVVVDALVQTGRVQGLVVAATGNGTVHEAVDAALVRAQQAGLAVLRATRCADGAVLASDGARWPDAFDLSPVKARIALMLRLMPEA</sequence>
<dbReference type="FunFam" id="3.40.50.1170:FF:000001">
    <property type="entry name" value="L-asparaginase 2"/>
    <property type="match status" value="1"/>
</dbReference>
<dbReference type="GO" id="GO:0004067">
    <property type="term" value="F:asparaginase activity"/>
    <property type="evidence" value="ECO:0007669"/>
    <property type="project" value="UniProtKB-UniRule"/>
</dbReference>
<evidence type="ECO:0000256" key="3">
    <source>
        <dbReference type="PIRSR" id="PIRSR001220-1"/>
    </source>
</evidence>
<dbReference type="SMART" id="SM00870">
    <property type="entry name" value="Asparaginase"/>
    <property type="match status" value="1"/>
</dbReference>
<dbReference type="InterPro" id="IPR027474">
    <property type="entry name" value="L-asparaginase_N"/>
</dbReference>
<dbReference type="InterPro" id="IPR027473">
    <property type="entry name" value="L-asparaginase_C"/>
</dbReference>
<evidence type="ECO:0000256" key="2">
    <source>
        <dbReference type="ARBA" id="ARBA00022801"/>
    </source>
</evidence>
<keyword evidence="2" id="KW-0378">Hydrolase</keyword>
<reference evidence="8 9" key="1">
    <citation type="journal article" date="2016" name="Front. Microbiol.">
        <title>Genomic Resource of Rice Seed Associated Bacteria.</title>
        <authorList>
            <person name="Midha S."/>
            <person name="Bansal K."/>
            <person name="Sharma S."/>
            <person name="Kumar N."/>
            <person name="Patil P.P."/>
            <person name="Chaudhry V."/>
            <person name="Patil P.B."/>
        </authorList>
    </citation>
    <scope>NUCLEOTIDE SEQUENCE [LARGE SCALE GENOMIC DNA]</scope>
    <source>
        <strain evidence="8 9">NS331</strain>
    </source>
</reference>
<dbReference type="PANTHER" id="PTHR11707">
    <property type="entry name" value="L-ASPARAGINASE"/>
    <property type="match status" value="1"/>
</dbReference>